<reference evidence="1 2" key="1">
    <citation type="journal article" date="2023" name="Plants (Basel)">
        <title>Bridging the Gap: Combining Genomics and Transcriptomics Approaches to Understand Stylosanthes scabra, an Orphan Legume from the Brazilian Caatinga.</title>
        <authorList>
            <person name="Ferreira-Neto J.R.C."/>
            <person name="da Silva M.D."/>
            <person name="Binneck E."/>
            <person name="de Melo N.F."/>
            <person name="da Silva R.H."/>
            <person name="de Melo A.L.T.M."/>
            <person name="Pandolfi V."/>
            <person name="Bustamante F.O."/>
            <person name="Brasileiro-Vidal A.C."/>
            <person name="Benko-Iseppon A.M."/>
        </authorList>
    </citation>
    <scope>NUCLEOTIDE SEQUENCE [LARGE SCALE GENOMIC DNA]</scope>
    <source>
        <tissue evidence="1">Leaves</tissue>
    </source>
</reference>
<organism evidence="1 2">
    <name type="scientific">Stylosanthes scabra</name>
    <dbReference type="NCBI Taxonomy" id="79078"/>
    <lineage>
        <taxon>Eukaryota</taxon>
        <taxon>Viridiplantae</taxon>
        <taxon>Streptophyta</taxon>
        <taxon>Embryophyta</taxon>
        <taxon>Tracheophyta</taxon>
        <taxon>Spermatophyta</taxon>
        <taxon>Magnoliopsida</taxon>
        <taxon>eudicotyledons</taxon>
        <taxon>Gunneridae</taxon>
        <taxon>Pentapetalae</taxon>
        <taxon>rosids</taxon>
        <taxon>fabids</taxon>
        <taxon>Fabales</taxon>
        <taxon>Fabaceae</taxon>
        <taxon>Papilionoideae</taxon>
        <taxon>50 kb inversion clade</taxon>
        <taxon>dalbergioids sensu lato</taxon>
        <taxon>Dalbergieae</taxon>
        <taxon>Pterocarpus clade</taxon>
        <taxon>Stylosanthes</taxon>
    </lineage>
</organism>
<evidence type="ECO:0000313" key="2">
    <source>
        <dbReference type="Proteomes" id="UP001341840"/>
    </source>
</evidence>
<proteinExistence type="predicted"/>
<dbReference type="EMBL" id="JASCZI010120924">
    <property type="protein sequence ID" value="MED6157711.1"/>
    <property type="molecule type" value="Genomic_DNA"/>
</dbReference>
<sequence length="264" mass="30345">MDIECKMVSTQSVLCWSSFRRVLSAAYPLAFSYFPVPPITATSYCGAAAVHSKQAYATRQNKRGTFAFVRFNGLGGALKAVENTNGMSWQGNKLMVTLSGSRSEDYNQHLKPLRMQRPTTRHGRRVVQKWEPVVKAANSGKQERSHKEDKITDEHRRKEVVAVWAEDHRQLLQRSLLGVCVKPIKLRRTMNVLLENWNGMGNIEVRDVGPYRCLVTFSSPEIRDSTMEDELLHSVFDEVRHHWNTFWCLSRRVWIEVIGMPILL</sequence>
<dbReference type="InterPro" id="IPR035979">
    <property type="entry name" value="RBD_domain_sf"/>
</dbReference>
<accession>A0ABU6U901</accession>
<dbReference type="Gene3D" id="3.30.70.330">
    <property type="match status" value="1"/>
</dbReference>
<keyword evidence="2" id="KW-1185">Reference proteome</keyword>
<protein>
    <recommendedName>
        <fullName evidence="3">RRM domain-containing protein</fullName>
    </recommendedName>
</protein>
<name>A0ABU6U901_9FABA</name>
<dbReference type="Proteomes" id="UP001341840">
    <property type="component" value="Unassembled WGS sequence"/>
</dbReference>
<dbReference type="InterPro" id="IPR012677">
    <property type="entry name" value="Nucleotide-bd_a/b_plait_sf"/>
</dbReference>
<dbReference type="SUPFAM" id="SSF54928">
    <property type="entry name" value="RNA-binding domain, RBD"/>
    <property type="match status" value="1"/>
</dbReference>
<evidence type="ECO:0000313" key="1">
    <source>
        <dbReference type="EMBL" id="MED6157711.1"/>
    </source>
</evidence>
<evidence type="ECO:0008006" key="3">
    <source>
        <dbReference type="Google" id="ProtNLM"/>
    </source>
</evidence>
<gene>
    <name evidence="1" type="ORF">PIB30_025823</name>
</gene>
<comment type="caution">
    <text evidence="1">The sequence shown here is derived from an EMBL/GenBank/DDBJ whole genome shotgun (WGS) entry which is preliminary data.</text>
</comment>